<evidence type="ECO:0000313" key="5">
    <source>
        <dbReference type="EMBL" id="SJN15646.1"/>
    </source>
</evidence>
<name>A0A1R4I7H4_9MICO</name>
<keyword evidence="1" id="KW-0813">Transport</keyword>
<dbReference type="Pfam" id="PF00005">
    <property type="entry name" value="ABC_tran"/>
    <property type="match status" value="1"/>
</dbReference>
<dbReference type="SMART" id="SM00382">
    <property type="entry name" value="AAA"/>
    <property type="match status" value="1"/>
</dbReference>
<keyword evidence="6" id="KW-1185">Reference proteome</keyword>
<evidence type="ECO:0000256" key="2">
    <source>
        <dbReference type="ARBA" id="ARBA00022741"/>
    </source>
</evidence>
<dbReference type="InterPro" id="IPR003439">
    <property type="entry name" value="ABC_transporter-like_ATP-bd"/>
</dbReference>
<dbReference type="InterPro" id="IPR015854">
    <property type="entry name" value="ABC_transpr_LolD-like"/>
</dbReference>
<dbReference type="RefSeq" id="WP_087129489.1">
    <property type="nucleotide sequence ID" value="NZ_FUKO01000002.1"/>
</dbReference>
<dbReference type="CDD" id="cd03255">
    <property type="entry name" value="ABC_MJ0796_LolCDE_FtsE"/>
    <property type="match status" value="1"/>
</dbReference>
<dbReference type="Proteomes" id="UP000196320">
    <property type="component" value="Unassembled WGS sequence"/>
</dbReference>
<dbReference type="GO" id="GO:0022857">
    <property type="term" value="F:transmembrane transporter activity"/>
    <property type="evidence" value="ECO:0007669"/>
    <property type="project" value="TreeGrafter"/>
</dbReference>
<dbReference type="InterPro" id="IPR027417">
    <property type="entry name" value="P-loop_NTPase"/>
</dbReference>
<dbReference type="SUPFAM" id="SSF52540">
    <property type="entry name" value="P-loop containing nucleoside triphosphate hydrolases"/>
    <property type="match status" value="1"/>
</dbReference>
<dbReference type="OrthoDB" id="9802264at2"/>
<dbReference type="GO" id="GO:0016887">
    <property type="term" value="F:ATP hydrolysis activity"/>
    <property type="evidence" value="ECO:0007669"/>
    <property type="project" value="InterPro"/>
</dbReference>
<keyword evidence="2" id="KW-0547">Nucleotide-binding</keyword>
<dbReference type="PROSITE" id="PS50893">
    <property type="entry name" value="ABC_TRANSPORTER_2"/>
    <property type="match status" value="1"/>
</dbReference>
<evidence type="ECO:0000256" key="1">
    <source>
        <dbReference type="ARBA" id="ARBA00022448"/>
    </source>
</evidence>
<gene>
    <name evidence="5" type="ORF">FM104_00445</name>
</gene>
<dbReference type="EMBL" id="FUKO01000002">
    <property type="protein sequence ID" value="SJN15646.1"/>
    <property type="molecule type" value="Genomic_DNA"/>
</dbReference>
<protein>
    <submittedName>
        <fullName evidence="5">ABC transporter</fullName>
    </submittedName>
</protein>
<dbReference type="InterPro" id="IPR017911">
    <property type="entry name" value="MacB-like_ATP-bd"/>
</dbReference>
<feature type="domain" description="ABC transporter" evidence="4">
    <location>
        <begin position="10"/>
        <end position="242"/>
    </location>
</feature>
<dbReference type="AlphaFoldDB" id="A0A1R4I7H4"/>
<reference evidence="5 6" key="1">
    <citation type="submission" date="2017-02" db="EMBL/GenBank/DDBJ databases">
        <authorList>
            <person name="Peterson S.W."/>
        </authorList>
    </citation>
    <scope>NUCLEOTIDE SEQUENCE [LARGE SCALE GENOMIC DNA]</scope>
    <source>
        <strain evidence="5 6">B Mb 05.01</strain>
    </source>
</reference>
<keyword evidence="3" id="KW-0067">ATP-binding</keyword>
<organism evidence="5 6">
    <name type="scientific">Microbacterium esteraromaticum</name>
    <dbReference type="NCBI Taxonomy" id="57043"/>
    <lineage>
        <taxon>Bacteria</taxon>
        <taxon>Bacillati</taxon>
        <taxon>Actinomycetota</taxon>
        <taxon>Actinomycetes</taxon>
        <taxon>Micrococcales</taxon>
        <taxon>Microbacteriaceae</taxon>
        <taxon>Microbacterium</taxon>
    </lineage>
</organism>
<dbReference type="Gene3D" id="3.40.50.300">
    <property type="entry name" value="P-loop containing nucleotide triphosphate hydrolases"/>
    <property type="match status" value="1"/>
</dbReference>
<sequence length="247" mass="25886">MHEFQGQAAVVAHAVEKSFGGKRGLPLVPVLRGVSFTVPTGSMVSIVGPSGCGKSTLLFCLAGLDPVTAGNVQLLGNDLSTLRPGALARLYRDRVGFVFQSYNLVSALNARENVVLPKRLAGRRVDMDHADAVLTGLGLADRTRTGVNRLSNGEQQRVALARVMANAPELVFADEPTGALDSASSRLVLGKLREHANSGRTVVMVTHDLDAASLADHVLVMRDGIVTHMLTGASSAQILGAMEGNAA</sequence>
<evidence type="ECO:0000313" key="6">
    <source>
        <dbReference type="Proteomes" id="UP000196320"/>
    </source>
</evidence>
<dbReference type="PANTHER" id="PTHR24220:SF685">
    <property type="entry name" value="ABC TRANSPORTER RELATED"/>
    <property type="match status" value="1"/>
</dbReference>
<dbReference type="GO" id="GO:0005886">
    <property type="term" value="C:plasma membrane"/>
    <property type="evidence" value="ECO:0007669"/>
    <property type="project" value="TreeGrafter"/>
</dbReference>
<evidence type="ECO:0000259" key="4">
    <source>
        <dbReference type="PROSITE" id="PS50893"/>
    </source>
</evidence>
<proteinExistence type="predicted"/>
<dbReference type="PANTHER" id="PTHR24220">
    <property type="entry name" value="IMPORT ATP-BINDING PROTEIN"/>
    <property type="match status" value="1"/>
</dbReference>
<evidence type="ECO:0000256" key="3">
    <source>
        <dbReference type="ARBA" id="ARBA00022840"/>
    </source>
</evidence>
<accession>A0A1R4I7H4</accession>
<dbReference type="InterPro" id="IPR003593">
    <property type="entry name" value="AAA+_ATPase"/>
</dbReference>
<dbReference type="GO" id="GO:0005524">
    <property type="term" value="F:ATP binding"/>
    <property type="evidence" value="ECO:0007669"/>
    <property type="project" value="UniProtKB-KW"/>
</dbReference>